<keyword evidence="4" id="KW-0862">Zinc</keyword>
<sequence>MASSQTKSAPKSAPSLNIPPSLATVDVRVIDTYTNLYLNSSLFWQPPLEGFDGLDAPVYSFLISHGDTQVVFDLGVRSDWENYAPHIVSLIRATTTVTRGNDVAVILDDDANGSGMVNVRSSDISAVIWSHNHFDHIGNMATFPSTTDLVVGPGVRAISVPGWPADPASVVLASDTEDRTVREISFASGDSTAGLKIGQFDAVDYFDDGSFYLLDAPGHAVGHICALARTTPDTFVLMGADACHHASLLRPTEYMPLPVSVPIGIQGSCPGDVLAALISSRNISPCSPLFTVAGGPVFLDQGEAAETVRKIQELDAHDGVFVVLGHDRSLRTRIPMFPEKLNGWREMGLGSETRWMFCEDLKHVKF</sequence>
<evidence type="ECO:0000313" key="7">
    <source>
        <dbReference type="Proteomes" id="UP001149954"/>
    </source>
</evidence>
<keyword evidence="2" id="KW-0479">Metal-binding</keyword>
<dbReference type="AlphaFoldDB" id="A0A9W9XQX2"/>
<comment type="similarity">
    <text evidence="1">Belongs to the metallo-beta-lactamase superfamily.</text>
</comment>
<dbReference type="Pfam" id="PF00753">
    <property type="entry name" value="Lactamase_B"/>
    <property type="match status" value="1"/>
</dbReference>
<protein>
    <recommendedName>
        <fullName evidence="5">Metallo-beta-lactamase domain-containing protein</fullName>
    </recommendedName>
</protein>
<reference evidence="6" key="2">
    <citation type="journal article" date="2023" name="IMA Fungus">
        <title>Comparative genomic study of the Penicillium genus elucidates a diverse pangenome and 15 lateral gene transfer events.</title>
        <authorList>
            <person name="Petersen C."/>
            <person name="Sorensen T."/>
            <person name="Nielsen M.R."/>
            <person name="Sondergaard T.E."/>
            <person name="Sorensen J.L."/>
            <person name="Fitzpatrick D.A."/>
            <person name="Frisvad J.C."/>
            <person name="Nielsen K.L."/>
        </authorList>
    </citation>
    <scope>NUCLEOTIDE SEQUENCE</scope>
    <source>
        <strain evidence="6">IBT 29495</strain>
    </source>
</reference>
<evidence type="ECO:0000256" key="2">
    <source>
        <dbReference type="ARBA" id="ARBA00022723"/>
    </source>
</evidence>
<dbReference type="InterPro" id="IPR051013">
    <property type="entry name" value="MBL_superfamily_lactonases"/>
</dbReference>
<dbReference type="SMART" id="SM00849">
    <property type="entry name" value="Lactamase_B"/>
    <property type="match status" value="1"/>
</dbReference>
<gene>
    <name evidence="6" type="ORF">N7463_009524</name>
</gene>
<dbReference type="InterPro" id="IPR001279">
    <property type="entry name" value="Metallo-B-lactamas"/>
</dbReference>
<dbReference type="GO" id="GO:0046872">
    <property type="term" value="F:metal ion binding"/>
    <property type="evidence" value="ECO:0007669"/>
    <property type="project" value="UniProtKB-KW"/>
</dbReference>
<evidence type="ECO:0000256" key="4">
    <source>
        <dbReference type="ARBA" id="ARBA00022833"/>
    </source>
</evidence>
<dbReference type="Proteomes" id="UP001149954">
    <property type="component" value="Unassembled WGS sequence"/>
</dbReference>
<evidence type="ECO:0000256" key="3">
    <source>
        <dbReference type="ARBA" id="ARBA00022801"/>
    </source>
</evidence>
<accession>A0A9W9XQX2</accession>
<dbReference type="SUPFAM" id="SSF56281">
    <property type="entry name" value="Metallo-hydrolase/oxidoreductase"/>
    <property type="match status" value="1"/>
</dbReference>
<dbReference type="OrthoDB" id="10250730at2759"/>
<dbReference type="Gene3D" id="3.60.15.10">
    <property type="entry name" value="Ribonuclease Z/Hydroxyacylglutathione hydrolase-like"/>
    <property type="match status" value="1"/>
</dbReference>
<proteinExistence type="inferred from homology"/>
<dbReference type="EMBL" id="JAPWDS010000005">
    <property type="protein sequence ID" value="KAJ5497537.1"/>
    <property type="molecule type" value="Genomic_DNA"/>
</dbReference>
<comment type="caution">
    <text evidence="6">The sequence shown here is derived from an EMBL/GenBank/DDBJ whole genome shotgun (WGS) entry which is preliminary data.</text>
</comment>
<keyword evidence="7" id="KW-1185">Reference proteome</keyword>
<organism evidence="6 7">
    <name type="scientific">Penicillium fimorum</name>
    <dbReference type="NCBI Taxonomy" id="1882269"/>
    <lineage>
        <taxon>Eukaryota</taxon>
        <taxon>Fungi</taxon>
        <taxon>Dikarya</taxon>
        <taxon>Ascomycota</taxon>
        <taxon>Pezizomycotina</taxon>
        <taxon>Eurotiomycetes</taxon>
        <taxon>Eurotiomycetidae</taxon>
        <taxon>Eurotiales</taxon>
        <taxon>Aspergillaceae</taxon>
        <taxon>Penicillium</taxon>
    </lineage>
</organism>
<evidence type="ECO:0000259" key="5">
    <source>
        <dbReference type="SMART" id="SM00849"/>
    </source>
</evidence>
<keyword evidence="3" id="KW-0378">Hydrolase</keyword>
<feature type="domain" description="Metallo-beta-lactamase" evidence="5">
    <location>
        <begin position="57"/>
        <end position="287"/>
    </location>
</feature>
<name>A0A9W9XQX2_9EURO</name>
<dbReference type="PANTHER" id="PTHR42978">
    <property type="entry name" value="QUORUM-QUENCHING LACTONASE YTNP-RELATED-RELATED"/>
    <property type="match status" value="1"/>
</dbReference>
<reference evidence="6" key="1">
    <citation type="submission" date="2022-12" db="EMBL/GenBank/DDBJ databases">
        <authorList>
            <person name="Petersen C."/>
        </authorList>
    </citation>
    <scope>NUCLEOTIDE SEQUENCE</scope>
    <source>
        <strain evidence="6">IBT 29495</strain>
    </source>
</reference>
<evidence type="ECO:0000313" key="6">
    <source>
        <dbReference type="EMBL" id="KAJ5497537.1"/>
    </source>
</evidence>
<dbReference type="CDD" id="cd07730">
    <property type="entry name" value="metallo-hydrolase-like_MBL-fold"/>
    <property type="match status" value="1"/>
</dbReference>
<dbReference type="PANTHER" id="PTHR42978:SF5">
    <property type="entry name" value="METALLO-BETA-LACTAMASE DOMAIN-CONTAINING PROTEIN"/>
    <property type="match status" value="1"/>
</dbReference>
<dbReference type="GO" id="GO:0016787">
    <property type="term" value="F:hydrolase activity"/>
    <property type="evidence" value="ECO:0007669"/>
    <property type="project" value="UniProtKB-KW"/>
</dbReference>
<dbReference type="InterPro" id="IPR036866">
    <property type="entry name" value="RibonucZ/Hydroxyglut_hydro"/>
</dbReference>
<evidence type="ECO:0000256" key="1">
    <source>
        <dbReference type="ARBA" id="ARBA00007749"/>
    </source>
</evidence>